<proteinExistence type="predicted"/>
<reference evidence="1" key="2">
    <citation type="submission" date="2021-04" db="EMBL/GenBank/DDBJ databases">
        <authorList>
            <person name="Gilroy R."/>
        </authorList>
    </citation>
    <scope>NUCLEOTIDE SEQUENCE</scope>
    <source>
        <strain evidence="1">ChiW19-6364</strain>
    </source>
</reference>
<comment type="caution">
    <text evidence="1">The sequence shown here is derived from an EMBL/GenBank/DDBJ whole genome shotgun (WGS) entry which is preliminary data.</text>
</comment>
<gene>
    <name evidence="1" type="ORF">H9913_09205</name>
</gene>
<dbReference type="Pfam" id="PF10050">
    <property type="entry name" value="DUF2284"/>
    <property type="match status" value="1"/>
</dbReference>
<sequence length="180" mass="20925">MDIYEKVKETAMQSGMWQTGYINTQDLLFYSEIRKICKENSCRNYGTTWACPPAVGTIEECKKRVMQYEKMLLFSIKYNLKDSYDFEGMENALFSFKDSVDIFDEKLKLFLSDYLLLSNEGCGRCKKCTYPDSPCRFPEHLHHSIEGYGFQIYELAKAAGIKYNNGENTVTFFGGLLFRK</sequence>
<organism evidence="1 2">
    <name type="scientific">Candidatus Blautia stercoripullorum</name>
    <dbReference type="NCBI Taxonomy" id="2838502"/>
    <lineage>
        <taxon>Bacteria</taxon>
        <taxon>Bacillati</taxon>
        <taxon>Bacillota</taxon>
        <taxon>Clostridia</taxon>
        <taxon>Lachnospirales</taxon>
        <taxon>Lachnospiraceae</taxon>
        <taxon>Blautia</taxon>
    </lineage>
</organism>
<protein>
    <submittedName>
        <fullName evidence="1">DUF2284 domain-containing protein</fullName>
    </submittedName>
</protein>
<dbReference type="AlphaFoldDB" id="A0A9D2R813"/>
<reference evidence="1" key="1">
    <citation type="journal article" date="2021" name="PeerJ">
        <title>Extensive microbial diversity within the chicken gut microbiome revealed by metagenomics and culture.</title>
        <authorList>
            <person name="Gilroy R."/>
            <person name="Ravi A."/>
            <person name="Getino M."/>
            <person name="Pursley I."/>
            <person name="Horton D.L."/>
            <person name="Alikhan N.F."/>
            <person name="Baker D."/>
            <person name="Gharbi K."/>
            <person name="Hall N."/>
            <person name="Watson M."/>
            <person name="Adriaenssens E.M."/>
            <person name="Foster-Nyarko E."/>
            <person name="Jarju S."/>
            <person name="Secka A."/>
            <person name="Antonio M."/>
            <person name="Oren A."/>
            <person name="Chaudhuri R.R."/>
            <person name="La Ragione R."/>
            <person name="Hildebrand F."/>
            <person name="Pallen M.J."/>
        </authorList>
    </citation>
    <scope>NUCLEOTIDE SEQUENCE</scope>
    <source>
        <strain evidence="1">ChiW19-6364</strain>
    </source>
</reference>
<dbReference type="EMBL" id="DWUX01000165">
    <property type="protein sequence ID" value="HJD40194.1"/>
    <property type="molecule type" value="Genomic_DNA"/>
</dbReference>
<dbReference type="Proteomes" id="UP000823850">
    <property type="component" value="Unassembled WGS sequence"/>
</dbReference>
<name>A0A9D2R813_9FIRM</name>
<evidence type="ECO:0000313" key="1">
    <source>
        <dbReference type="EMBL" id="HJD40194.1"/>
    </source>
</evidence>
<accession>A0A9D2R813</accession>
<dbReference type="InterPro" id="IPR019271">
    <property type="entry name" value="DUF2284_metal-binding"/>
</dbReference>
<evidence type="ECO:0000313" key="2">
    <source>
        <dbReference type="Proteomes" id="UP000823850"/>
    </source>
</evidence>